<evidence type="ECO:0008006" key="4">
    <source>
        <dbReference type="Google" id="ProtNLM"/>
    </source>
</evidence>
<evidence type="ECO:0000256" key="1">
    <source>
        <dbReference type="SAM" id="SignalP"/>
    </source>
</evidence>
<evidence type="ECO:0000313" key="2">
    <source>
        <dbReference type="EMBL" id="CTQ67466.1"/>
    </source>
</evidence>
<evidence type="ECO:0000313" key="3">
    <source>
        <dbReference type="Proteomes" id="UP000053235"/>
    </source>
</evidence>
<dbReference type="AlphaFoldDB" id="A0A0M6ZZ22"/>
<reference evidence="3" key="1">
    <citation type="submission" date="2015-07" db="EMBL/GenBank/DDBJ databases">
        <authorList>
            <person name="Rodrigo-Torres Lidia"/>
            <person name="Arahal R.David."/>
        </authorList>
    </citation>
    <scope>NUCLEOTIDE SEQUENCE [LARGE SCALE GENOMIC DNA]</scope>
    <source>
        <strain evidence="3">CECT 5112</strain>
    </source>
</reference>
<keyword evidence="1" id="KW-0732">Signal</keyword>
<feature type="chain" id="PRO_5005809363" description="Endonuclease/exonuclease/phosphatase family protein" evidence="1">
    <location>
        <begin position="20"/>
        <end position="247"/>
    </location>
</feature>
<sequence>MRPAIALLFWLLAAGGALAQSADPIPGTDVIAERVADPQISGALVAGAVFTGGASVDWKPALHAVLPADWPGGTVCVHARSLDASYERKRYYEVGTDWAGRPAPLGYPTQYPEYTAPGREVPEDAAAHIATAISPGACDREPGGGVPRVLVGDWNTRPEPGRDVRLYINSQGASAAFIYAGTHPGAIACRPVANEHAKTFDHVCPIPAAALTPPVTPLELSLRRGNRYDLGRYLDLVTAVAAVDGGN</sequence>
<dbReference type="EMBL" id="CXWD01000004">
    <property type="protein sequence ID" value="CTQ67466.1"/>
    <property type="molecule type" value="Genomic_DNA"/>
</dbReference>
<keyword evidence="3" id="KW-1185">Reference proteome</keyword>
<feature type="signal peptide" evidence="1">
    <location>
        <begin position="1"/>
        <end position="19"/>
    </location>
</feature>
<dbReference type="OrthoDB" id="6359379at2"/>
<proteinExistence type="predicted"/>
<name>A0A0M6ZZ22_9HYPH</name>
<protein>
    <recommendedName>
        <fullName evidence="4">Endonuclease/exonuclease/phosphatase family protein</fullName>
    </recommendedName>
</protein>
<dbReference type="Proteomes" id="UP000053235">
    <property type="component" value="Unassembled WGS sequence"/>
</dbReference>
<organism evidence="2 3">
    <name type="scientific">Roseibium alexandrii</name>
    <dbReference type="NCBI Taxonomy" id="388408"/>
    <lineage>
        <taxon>Bacteria</taxon>
        <taxon>Pseudomonadati</taxon>
        <taxon>Pseudomonadota</taxon>
        <taxon>Alphaproteobacteria</taxon>
        <taxon>Hyphomicrobiales</taxon>
        <taxon>Stappiaceae</taxon>
        <taxon>Roseibium</taxon>
    </lineage>
</organism>
<gene>
    <name evidence="2" type="ORF">LAX5112_01403</name>
</gene>
<dbReference type="RefSeq" id="WP_055671203.1">
    <property type="nucleotide sequence ID" value="NZ_CXWD01000004.1"/>
</dbReference>
<accession>A0A0M6ZZ22</accession>